<proteinExistence type="inferred from homology"/>
<dbReference type="GO" id="GO:0005737">
    <property type="term" value="C:cytoplasm"/>
    <property type="evidence" value="ECO:0007669"/>
    <property type="project" value="TreeGrafter"/>
</dbReference>
<evidence type="ECO:0000256" key="9">
    <source>
        <dbReference type="ARBA" id="ARBA00048659"/>
    </source>
</evidence>
<dbReference type="InterPro" id="IPR050339">
    <property type="entry name" value="CC_SR_Kinase"/>
</dbReference>
<dbReference type="GO" id="GO:0005634">
    <property type="term" value="C:nucleus"/>
    <property type="evidence" value="ECO:0007669"/>
    <property type="project" value="TreeGrafter"/>
</dbReference>
<dbReference type="Gene3D" id="3.30.200.20">
    <property type="entry name" value="Phosphorylase Kinase, domain 1"/>
    <property type="match status" value="1"/>
</dbReference>
<name>A0A5K3ES96_MESCO</name>
<dbReference type="InterPro" id="IPR017441">
    <property type="entry name" value="Protein_kinase_ATP_BS"/>
</dbReference>
<dbReference type="GO" id="GO:0005524">
    <property type="term" value="F:ATP binding"/>
    <property type="evidence" value="ECO:0007669"/>
    <property type="project" value="UniProtKB-UniRule"/>
</dbReference>
<evidence type="ECO:0000256" key="5">
    <source>
        <dbReference type="ARBA" id="ARBA00022777"/>
    </source>
</evidence>
<feature type="compositionally biased region" description="Low complexity" evidence="12">
    <location>
        <begin position="170"/>
        <end position="195"/>
    </location>
</feature>
<dbReference type="PROSITE" id="PS50011">
    <property type="entry name" value="PROTEIN_KINASE_DOM"/>
    <property type="match status" value="1"/>
</dbReference>
<evidence type="ECO:0000256" key="2">
    <source>
        <dbReference type="ARBA" id="ARBA00022527"/>
    </source>
</evidence>
<dbReference type="AlphaFoldDB" id="A0A5K3ES96"/>
<dbReference type="Pfam" id="PF00069">
    <property type="entry name" value="Pkinase"/>
    <property type="match status" value="2"/>
</dbReference>
<sequence>MDSDSTEESAPKSDKCLSIVPAPALGNLSLDDVKITVHGKTLHRKYWPELARNISLTQSFGDHFNGIPKQVVYPLCRPIPTLYRARYQQEFDYLRWIGGGASSSVYSAMHRLDGRMYALKLIRNISSTKSLKRAKNEVDVLALLDHPNVVRYFSCWIEAEDISSPIRPLSPSGHCSESSSETSQSTAPSSSPEVSWASRSGGDGGGGGVSVAPPSLPHSGDDSSSDESSSESSSDDDVEANGDRALAVLPNCATKIPPTQLMPQPLTLFIQMELCRYTLADWLNWRNSLPTPQPVSDEGSSSKAVGLLHSYPWSSVDRAEVRWLFDQTVKGVHYLHLQGIIHRDIKPANIFIQGPPKMSSPVNAGDGVAACSAAEGVDCQRSWCYHQLRVKIGDFGLSTLLERCLMDESGDDFSHSTSPPGPIIEELPKTGPVSSDTILDAPPKTVATTTTTTLSGPLFLLTGNLGTVIYTAPEVMKSNHRGRSFYNHKADVYSLGVVLFQLLYPCRTQSEFIFLIDQIRRHPPSADVLPRELTLGWPLESKLLRMMLSSQPSDRPDLGEILSELSSTSEVIISTRRSTADDQLMGSRPHSFLVDQLLYRNRRLEEENAELKRRLGLGDRPLKERH</sequence>
<comment type="catalytic activity">
    <reaction evidence="9">
        <text>L-threonyl-[protein] + ATP = O-phospho-L-threonyl-[protein] + ADP + H(+)</text>
        <dbReference type="Rhea" id="RHEA:46608"/>
        <dbReference type="Rhea" id="RHEA-COMP:11060"/>
        <dbReference type="Rhea" id="RHEA-COMP:11605"/>
        <dbReference type="ChEBI" id="CHEBI:15378"/>
        <dbReference type="ChEBI" id="CHEBI:30013"/>
        <dbReference type="ChEBI" id="CHEBI:30616"/>
        <dbReference type="ChEBI" id="CHEBI:61977"/>
        <dbReference type="ChEBI" id="CHEBI:456216"/>
        <dbReference type="EC" id="2.7.11.1"/>
    </reaction>
    <physiologicalReaction direction="left-to-right" evidence="9">
        <dbReference type="Rhea" id="RHEA:46609"/>
    </physiologicalReaction>
</comment>
<dbReference type="InterPro" id="IPR008271">
    <property type="entry name" value="Ser/Thr_kinase_AS"/>
</dbReference>
<keyword evidence="5" id="KW-0418">Kinase</keyword>
<evidence type="ECO:0000256" key="4">
    <source>
        <dbReference type="ARBA" id="ARBA00022741"/>
    </source>
</evidence>
<feature type="binding site" evidence="11">
    <location>
        <position position="120"/>
    </location>
    <ligand>
        <name>ATP</name>
        <dbReference type="ChEBI" id="CHEBI:30616"/>
    </ligand>
</feature>
<dbReference type="InterPro" id="IPR011009">
    <property type="entry name" value="Kinase-like_dom_sf"/>
</dbReference>
<feature type="compositionally biased region" description="Acidic residues" evidence="12">
    <location>
        <begin position="223"/>
        <end position="239"/>
    </location>
</feature>
<evidence type="ECO:0000259" key="13">
    <source>
        <dbReference type="PROSITE" id="PS50011"/>
    </source>
</evidence>
<dbReference type="WBParaSite" id="MCU_002645-RB">
    <property type="protein sequence ID" value="MCU_002645-RB"/>
    <property type="gene ID" value="MCU_002645"/>
</dbReference>
<dbReference type="SUPFAM" id="SSF56112">
    <property type="entry name" value="Protein kinase-like (PK-like)"/>
    <property type="match status" value="1"/>
</dbReference>
<dbReference type="PROSITE" id="PS00108">
    <property type="entry name" value="PROTEIN_KINASE_ST"/>
    <property type="match status" value="1"/>
</dbReference>
<evidence type="ECO:0000256" key="1">
    <source>
        <dbReference type="ARBA" id="ARBA00012513"/>
    </source>
</evidence>
<dbReference type="InterPro" id="IPR000719">
    <property type="entry name" value="Prot_kinase_dom"/>
</dbReference>
<evidence type="ECO:0000256" key="12">
    <source>
        <dbReference type="SAM" id="MobiDB-lite"/>
    </source>
</evidence>
<dbReference type="PANTHER" id="PTHR11042">
    <property type="entry name" value="EUKARYOTIC TRANSLATION INITIATION FACTOR 2-ALPHA KINASE EIF2-ALPHA KINASE -RELATED"/>
    <property type="match status" value="1"/>
</dbReference>
<evidence type="ECO:0000256" key="7">
    <source>
        <dbReference type="ARBA" id="ARBA00023193"/>
    </source>
</evidence>
<evidence type="ECO:0000256" key="8">
    <source>
        <dbReference type="ARBA" id="ARBA00037982"/>
    </source>
</evidence>
<evidence type="ECO:0000256" key="11">
    <source>
        <dbReference type="PROSITE-ProRule" id="PRU10141"/>
    </source>
</evidence>
<protein>
    <recommendedName>
        <fullName evidence="1">non-specific serine/threonine protein kinase</fullName>
        <ecNumber evidence="1">2.7.11.1</ecNumber>
    </recommendedName>
</protein>
<evidence type="ECO:0000256" key="6">
    <source>
        <dbReference type="ARBA" id="ARBA00022840"/>
    </source>
</evidence>
<keyword evidence="2" id="KW-0723">Serine/threonine-protein kinase</keyword>
<keyword evidence="3" id="KW-0808">Transferase</keyword>
<feature type="domain" description="Protein kinase" evidence="13">
    <location>
        <begin position="91"/>
        <end position="593"/>
    </location>
</feature>
<dbReference type="Gene3D" id="1.10.510.10">
    <property type="entry name" value="Transferase(Phosphotransferase) domain 1"/>
    <property type="match status" value="1"/>
</dbReference>
<evidence type="ECO:0000256" key="3">
    <source>
        <dbReference type="ARBA" id="ARBA00022679"/>
    </source>
</evidence>
<keyword evidence="4 11" id="KW-0547">Nucleotide-binding</keyword>
<dbReference type="GO" id="GO:0017148">
    <property type="term" value="P:negative regulation of translation"/>
    <property type="evidence" value="ECO:0007669"/>
    <property type="project" value="UniProtKB-KW"/>
</dbReference>
<keyword evidence="6 11" id="KW-0067">ATP-binding</keyword>
<dbReference type="EC" id="2.7.11.1" evidence="1"/>
<accession>A0A5K3ES96</accession>
<feature type="region of interest" description="Disordered" evidence="12">
    <location>
        <begin position="167"/>
        <end position="239"/>
    </location>
</feature>
<keyword evidence="7" id="KW-0652">Protein synthesis inhibitor</keyword>
<evidence type="ECO:0000313" key="14">
    <source>
        <dbReference type="WBParaSite" id="MCU_002645-RB"/>
    </source>
</evidence>
<dbReference type="GO" id="GO:0004694">
    <property type="term" value="F:eukaryotic translation initiation factor 2alpha kinase activity"/>
    <property type="evidence" value="ECO:0007669"/>
    <property type="project" value="TreeGrafter"/>
</dbReference>
<reference evidence="14" key="1">
    <citation type="submission" date="2019-11" db="UniProtKB">
        <authorList>
            <consortium name="WormBaseParasite"/>
        </authorList>
    </citation>
    <scope>IDENTIFICATION</scope>
</reference>
<dbReference type="PROSITE" id="PS00107">
    <property type="entry name" value="PROTEIN_KINASE_ATP"/>
    <property type="match status" value="1"/>
</dbReference>
<evidence type="ECO:0000256" key="10">
    <source>
        <dbReference type="ARBA" id="ARBA00048977"/>
    </source>
</evidence>
<dbReference type="PANTHER" id="PTHR11042:SF160">
    <property type="entry name" value="EUKARYOTIC TRANSLATION INITIATION FACTOR 2-ALPHA KINASE 1"/>
    <property type="match status" value="1"/>
</dbReference>
<comment type="similarity">
    <text evidence="8">Belongs to the protein kinase superfamily. Ser/Thr protein kinase family. GCN2 subfamily.</text>
</comment>
<organism evidence="14">
    <name type="scientific">Mesocestoides corti</name>
    <name type="common">Flatworm</name>
    <dbReference type="NCBI Taxonomy" id="53468"/>
    <lineage>
        <taxon>Eukaryota</taxon>
        <taxon>Metazoa</taxon>
        <taxon>Spiralia</taxon>
        <taxon>Lophotrochozoa</taxon>
        <taxon>Platyhelminthes</taxon>
        <taxon>Cestoda</taxon>
        <taxon>Eucestoda</taxon>
        <taxon>Cyclophyllidea</taxon>
        <taxon>Mesocestoididae</taxon>
        <taxon>Mesocestoides</taxon>
    </lineage>
</organism>
<dbReference type="SMART" id="SM00220">
    <property type="entry name" value="S_TKc"/>
    <property type="match status" value="1"/>
</dbReference>
<comment type="catalytic activity">
    <reaction evidence="10">
        <text>L-seryl-[protein] + ATP = O-phospho-L-seryl-[protein] + ADP + H(+)</text>
        <dbReference type="Rhea" id="RHEA:17989"/>
        <dbReference type="Rhea" id="RHEA-COMP:9863"/>
        <dbReference type="Rhea" id="RHEA-COMP:11604"/>
        <dbReference type="ChEBI" id="CHEBI:15378"/>
        <dbReference type="ChEBI" id="CHEBI:29999"/>
        <dbReference type="ChEBI" id="CHEBI:30616"/>
        <dbReference type="ChEBI" id="CHEBI:83421"/>
        <dbReference type="ChEBI" id="CHEBI:456216"/>
        <dbReference type="EC" id="2.7.11.1"/>
    </reaction>
    <physiologicalReaction direction="left-to-right" evidence="10">
        <dbReference type="Rhea" id="RHEA:17990"/>
    </physiologicalReaction>
</comment>